<reference evidence="6" key="1">
    <citation type="journal article" date="2019" name="Int. J. Syst. Evol. Microbiol.">
        <title>The Global Catalogue of Microorganisms (GCM) 10K type strain sequencing project: providing services to taxonomists for standard genome sequencing and annotation.</title>
        <authorList>
            <consortium name="The Broad Institute Genomics Platform"/>
            <consortium name="The Broad Institute Genome Sequencing Center for Infectious Disease"/>
            <person name="Wu L."/>
            <person name="Ma J."/>
        </authorList>
    </citation>
    <scope>NUCLEOTIDE SEQUENCE [LARGE SCALE GENOMIC DNA]</scope>
    <source>
        <strain evidence="6">KCTC 22280</strain>
    </source>
</reference>
<dbReference type="CDD" id="cd01949">
    <property type="entry name" value="GGDEF"/>
    <property type="match status" value="1"/>
</dbReference>
<dbReference type="SUPFAM" id="SSF55785">
    <property type="entry name" value="PYP-like sensor domain (PAS domain)"/>
    <property type="match status" value="1"/>
</dbReference>
<proteinExistence type="predicted"/>
<protein>
    <recommendedName>
        <fullName evidence="1">diguanylate cyclase</fullName>
        <ecNumber evidence="1">2.7.7.65</ecNumber>
    </recommendedName>
</protein>
<comment type="caution">
    <text evidence="5">The sequence shown here is derived from an EMBL/GenBank/DDBJ whole genome shotgun (WGS) entry which is preliminary data.</text>
</comment>
<gene>
    <name evidence="5" type="ORF">GCM10007071_19290</name>
</gene>
<dbReference type="PANTHER" id="PTHR45138">
    <property type="entry name" value="REGULATORY COMPONENTS OF SENSORY TRANSDUCTION SYSTEM"/>
    <property type="match status" value="1"/>
</dbReference>
<dbReference type="SUPFAM" id="SSF55073">
    <property type="entry name" value="Nucleotide cyclase"/>
    <property type="match status" value="1"/>
</dbReference>
<dbReference type="Gene3D" id="3.30.450.20">
    <property type="entry name" value="PAS domain"/>
    <property type="match status" value="1"/>
</dbReference>
<dbReference type="SUPFAM" id="SSF55781">
    <property type="entry name" value="GAF domain-like"/>
    <property type="match status" value="1"/>
</dbReference>
<dbReference type="CDD" id="cd00130">
    <property type="entry name" value="PAS"/>
    <property type="match status" value="1"/>
</dbReference>
<comment type="catalytic activity">
    <reaction evidence="2">
        <text>2 GTP = 3',3'-c-di-GMP + 2 diphosphate</text>
        <dbReference type="Rhea" id="RHEA:24898"/>
        <dbReference type="ChEBI" id="CHEBI:33019"/>
        <dbReference type="ChEBI" id="CHEBI:37565"/>
        <dbReference type="ChEBI" id="CHEBI:58805"/>
        <dbReference type="EC" id="2.7.7.65"/>
    </reaction>
</comment>
<evidence type="ECO:0000259" key="4">
    <source>
        <dbReference type="PROSITE" id="PS50887"/>
    </source>
</evidence>
<evidence type="ECO:0000313" key="6">
    <source>
        <dbReference type="Proteomes" id="UP000601597"/>
    </source>
</evidence>
<dbReference type="InterPro" id="IPR043128">
    <property type="entry name" value="Rev_trsase/Diguanyl_cyclase"/>
</dbReference>
<feature type="domain" description="PAC" evidence="3">
    <location>
        <begin position="94"/>
        <end position="145"/>
    </location>
</feature>
<keyword evidence="6" id="KW-1185">Reference proteome</keyword>
<dbReference type="InterPro" id="IPR029787">
    <property type="entry name" value="Nucleotide_cyclase"/>
</dbReference>
<dbReference type="Pfam" id="PF08447">
    <property type="entry name" value="PAS_3"/>
    <property type="match status" value="1"/>
</dbReference>
<dbReference type="SMART" id="SM00267">
    <property type="entry name" value="GGDEF"/>
    <property type="match status" value="1"/>
</dbReference>
<dbReference type="RefSeq" id="WP_189575838.1">
    <property type="nucleotide sequence ID" value="NZ_BMXV01000004.1"/>
</dbReference>
<evidence type="ECO:0000256" key="2">
    <source>
        <dbReference type="ARBA" id="ARBA00034247"/>
    </source>
</evidence>
<organism evidence="5 6">
    <name type="scientific">Marinobacter zhanjiangensis</name>
    <dbReference type="NCBI Taxonomy" id="578215"/>
    <lineage>
        <taxon>Bacteria</taxon>
        <taxon>Pseudomonadati</taxon>
        <taxon>Pseudomonadota</taxon>
        <taxon>Gammaproteobacteria</taxon>
        <taxon>Pseudomonadales</taxon>
        <taxon>Marinobacteraceae</taxon>
        <taxon>Marinobacter</taxon>
    </lineage>
</organism>
<evidence type="ECO:0000313" key="5">
    <source>
        <dbReference type="EMBL" id="GGY72373.1"/>
    </source>
</evidence>
<dbReference type="Proteomes" id="UP000601597">
    <property type="component" value="Unassembled WGS sequence"/>
</dbReference>
<evidence type="ECO:0000256" key="1">
    <source>
        <dbReference type="ARBA" id="ARBA00012528"/>
    </source>
</evidence>
<dbReference type="Gene3D" id="3.30.450.40">
    <property type="match status" value="1"/>
</dbReference>
<dbReference type="SMART" id="SM00065">
    <property type="entry name" value="GAF"/>
    <property type="match status" value="1"/>
</dbReference>
<dbReference type="Pfam" id="PF00990">
    <property type="entry name" value="GGDEF"/>
    <property type="match status" value="1"/>
</dbReference>
<dbReference type="InterPro" id="IPR029016">
    <property type="entry name" value="GAF-like_dom_sf"/>
</dbReference>
<feature type="domain" description="GGDEF" evidence="4">
    <location>
        <begin position="364"/>
        <end position="500"/>
    </location>
</feature>
<dbReference type="InterPro" id="IPR003018">
    <property type="entry name" value="GAF"/>
</dbReference>
<dbReference type="PANTHER" id="PTHR45138:SF9">
    <property type="entry name" value="DIGUANYLATE CYCLASE DGCM-RELATED"/>
    <property type="match status" value="1"/>
</dbReference>
<dbReference type="InterPro" id="IPR000700">
    <property type="entry name" value="PAS-assoc_C"/>
</dbReference>
<dbReference type="InterPro" id="IPR000160">
    <property type="entry name" value="GGDEF_dom"/>
</dbReference>
<accession>A0ABQ3B3C0</accession>
<sequence>MAPDSASPQDIENSPGLLEELAAGVPGILFSYWLSADTTRRSFPFISSRVNDLLGVSVQTLKHDARAMSSLLHPEEVSGLLPSLLESARTLEPWHYQARIRLRDGTYRWFEGHSLPRRLDDGSTLWFGQFTDIQQHKELEFGLRESEAEADYQLRFHKLIASLSSDFINSAIGDIDHEISRFLARIGGFFEVDRVYVYRFSEDLTRMTNTHEWCRQGVDEVRGTQQDVDITGFQWWQQQTHDVLQQNRVVFIEDVRQLPEHAMAERQLLAEQNVAAMFCIPIVVLGRVEGFFGMDSLTVRSWRRDLSDLLILVANLLSQALERYRLEQELLNQSILDPLTGIHNRRYLEPRVEEMLAHYQRTGEGFALAMLDIDHFKQVNDVFGHLAGDHVLQRFAGLLQDQCRGTDIAARYGGEEFVVALADVSPESASSGLARVLELVRALEVTFHGQAIRVTASAGLVHVTELSPTSLSPDSLITEADRRLYRAKAAGRNCLVDASASSRL</sequence>
<dbReference type="NCBIfam" id="TIGR00254">
    <property type="entry name" value="GGDEF"/>
    <property type="match status" value="1"/>
</dbReference>
<dbReference type="EC" id="2.7.7.65" evidence="1"/>
<dbReference type="Gene3D" id="3.30.70.270">
    <property type="match status" value="1"/>
</dbReference>
<dbReference type="InterPro" id="IPR013655">
    <property type="entry name" value="PAS_fold_3"/>
</dbReference>
<dbReference type="InterPro" id="IPR035965">
    <property type="entry name" value="PAS-like_dom_sf"/>
</dbReference>
<dbReference type="PROSITE" id="PS50113">
    <property type="entry name" value="PAC"/>
    <property type="match status" value="1"/>
</dbReference>
<dbReference type="InterPro" id="IPR000014">
    <property type="entry name" value="PAS"/>
</dbReference>
<name>A0ABQ3B3C0_9GAMM</name>
<dbReference type="Pfam" id="PF01590">
    <property type="entry name" value="GAF"/>
    <property type="match status" value="1"/>
</dbReference>
<dbReference type="InterPro" id="IPR050469">
    <property type="entry name" value="Diguanylate_Cyclase"/>
</dbReference>
<evidence type="ECO:0000259" key="3">
    <source>
        <dbReference type="PROSITE" id="PS50113"/>
    </source>
</evidence>
<dbReference type="PROSITE" id="PS50887">
    <property type="entry name" value="GGDEF"/>
    <property type="match status" value="1"/>
</dbReference>
<dbReference type="EMBL" id="BMXV01000004">
    <property type="protein sequence ID" value="GGY72373.1"/>
    <property type="molecule type" value="Genomic_DNA"/>
</dbReference>